<gene>
    <name evidence="9" type="ORF">ASZ90_010671</name>
</gene>
<dbReference type="InterPro" id="IPR007516">
    <property type="entry name" value="Co_F420_Hydgase/DH_bsu_N"/>
</dbReference>
<feature type="compositionally biased region" description="Basic and acidic residues" evidence="6">
    <location>
        <begin position="270"/>
        <end position="283"/>
    </location>
</feature>
<keyword evidence="5" id="KW-0411">Iron-sulfur</keyword>
<dbReference type="Gene3D" id="3.10.450.750">
    <property type="match status" value="1"/>
</dbReference>
<dbReference type="PANTHER" id="PTHR31332:SF6">
    <property type="entry name" value="FORMATE DEHYDROGENASE SUBUNIT BETA"/>
    <property type="match status" value="1"/>
</dbReference>
<feature type="region of interest" description="Disordered" evidence="6">
    <location>
        <begin position="270"/>
        <end position="295"/>
    </location>
</feature>
<dbReference type="PANTHER" id="PTHR31332">
    <property type="entry name" value="7-HYDROXYMETHYL CHLOROPHYLL A REDUCTASE, CHLOROPLASTIC"/>
    <property type="match status" value="1"/>
</dbReference>
<evidence type="ECO:0000256" key="2">
    <source>
        <dbReference type="ARBA" id="ARBA00022723"/>
    </source>
</evidence>
<evidence type="ECO:0000313" key="9">
    <source>
        <dbReference type="EMBL" id="KUG19600.1"/>
    </source>
</evidence>
<dbReference type="GO" id="GO:0051536">
    <property type="term" value="F:iron-sulfur cluster binding"/>
    <property type="evidence" value="ECO:0007669"/>
    <property type="project" value="UniProtKB-KW"/>
</dbReference>
<keyword evidence="3 9" id="KW-0560">Oxidoreductase</keyword>
<organism evidence="9">
    <name type="scientific">hydrocarbon metagenome</name>
    <dbReference type="NCBI Taxonomy" id="938273"/>
    <lineage>
        <taxon>unclassified sequences</taxon>
        <taxon>metagenomes</taxon>
        <taxon>ecological metagenomes</taxon>
    </lineage>
</organism>
<dbReference type="EC" id="1.12.98.1" evidence="9"/>
<comment type="caution">
    <text evidence="9">The sequence shown here is derived from an EMBL/GenBank/DDBJ whole genome shotgun (WGS) entry which is preliminary data.</text>
</comment>
<dbReference type="EMBL" id="LNQE01001273">
    <property type="protein sequence ID" value="KUG19600.1"/>
    <property type="molecule type" value="Genomic_DNA"/>
</dbReference>
<keyword evidence="4" id="KW-0408">Iron</keyword>
<evidence type="ECO:0000259" key="8">
    <source>
        <dbReference type="Pfam" id="PF04432"/>
    </source>
</evidence>
<dbReference type="InterPro" id="IPR007525">
    <property type="entry name" value="FrhB_FdhB_C"/>
</dbReference>
<dbReference type="GO" id="GO:0016151">
    <property type="term" value="F:nickel cation binding"/>
    <property type="evidence" value="ECO:0007669"/>
    <property type="project" value="InterPro"/>
</dbReference>
<proteinExistence type="predicted"/>
<feature type="domain" description="Coenzyme F420 hydrogenase/dehydrogenase beta subunit N-terminal" evidence="7">
    <location>
        <begin position="10"/>
        <end position="87"/>
    </location>
</feature>
<sequence length="295" mass="32339">MDVLGNYKSVVSARTTDKEILKRAQDGGIITTLFAYALEEGIIDGAIVAGPGDEPWKPNPMVVTTKQELLKSAGTRYTISPNMYLIKEATRSFGLEKVGIVGVPCQVQAVRKAQLYPIGMRDVPDKIALVLGIFCMENLSYQSLQSIVEDHCNAKMESVRRMDIGKGKFTVYTERGAVSQMPLKLLEKYVQAGCHVCLDYVANLADISSGSVGSPDGWSTVFARTKKGDDIWNRALAAGLFETKPMEEVKPGLDLVKKLAAEKITKNQKNTDERKVFGRKADGSGKSLRIPYESP</sequence>
<evidence type="ECO:0000256" key="6">
    <source>
        <dbReference type="SAM" id="MobiDB-lite"/>
    </source>
</evidence>
<dbReference type="AlphaFoldDB" id="A0A0W8FFC9"/>
<protein>
    <submittedName>
        <fullName evidence="9">Coenzyme f420 hydrogenase beta subunit (Frcb)</fullName>
        <ecNumber evidence="9">1.12.98.1</ecNumber>
    </submittedName>
</protein>
<dbReference type="InterPro" id="IPR017679">
    <property type="entry name" value="FrhB_archaea"/>
</dbReference>
<dbReference type="NCBIfam" id="TIGR03289">
    <property type="entry name" value="frhB"/>
    <property type="match status" value="1"/>
</dbReference>
<evidence type="ECO:0000256" key="3">
    <source>
        <dbReference type="ARBA" id="ARBA00023002"/>
    </source>
</evidence>
<dbReference type="NCBIfam" id="NF006807">
    <property type="entry name" value="PRK09325.1"/>
    <property type="match status" value="1"/>
</dbReference>
<dbReference type="GO" id="GO:0052592">
    <property type="term" value="F:oxidoreductase activity, acting on CH or CH2 groups, with an iron-sulfur protein as acceptor"/>
    <property type="evidence" value="ECO:0007669"/>
    <property type="project" value="TreeGrafter"/>
</dbReference>
<evidence type="ECO:0000256" key="1">
    <source>
        <dbReference type="ARBA" id="ARBA00001974"/>
    </source>
</evidence>
<dbReference type="GO" id="GO:0050454">
    <property type="term" value="F:coenzyme F420 hydrogenase activity"/>
    <property type="evidence" value="ECO:0007669"/>
    <property type="project" value="UniProtKB-EC"/>
</dbReference>
<name>A0A0W8FFC9_9ZZZZ</name>
<evidence type="ECO:0000256" key="5">
    <source>
        <dbReference type="ARBA" id="ARBA00023014"/>
    </source>
</evidence>
<dbReference type="Pfam" id="PF04422">
    <property type="entry name" value="FrhB_FdhB_N"/>
    <property type="match status" value="1"/>
</dbReference>
<dbReference type="Pfam" id="PF04432">
    <property type="entry name" value="FrhB_FdhB_C"/>
    <property type="match status" value="1"/>
</dbReference>
<accession>A0A0W8FFC9</accession>
<feature type="domain" description="Coenzyme F420 hydrogenase/dehydrogenase beta subunit C-terminal" evidence="8">
    <location>
        <begin position="96"/>
        <end position="248"/>
    </location>
</feature>
<comment type="cofactor">
    <cofactor evidence="1">
        <name>FAD</name>
        <dbReference type="ChEBI" id="CHEBI:57692"/>
    </cofactor>
</comment>
<evidence type="ECO:0000259" key="7">
    <source>
        <dbReference type="Pfam" id="PF04422"/>
    </source>
</evidence>
<keyword evidence="2" id="KW-0479">Metal-binding</keyword>
<dbReference type="InterPro" id="IPR045220">
    <property type="entry name" value="FRHB/FDHB/HCAR-like"/>
</dbReference>
<evidence type="ECO:0000256" key="4">
    <source>
        <dbReference type="ARBA" id="ARBA00023004"/>
    </source>
</evidence>
<reference evidence="9" key="1">
    <citation type="journal article" date="2015" name="Proc. Natl. Acad. Sci. U.S.A.">
        <title>Networks of energetic and metabolic interactions define dynamics in microbial communities.</title>
        <authorList>
            <person name="Embree M."/>
            <person name="Liu J.K."/>
            <person name="Al-Bassam M.M."/>
            <person name="Zengler K."/>
        </authorList>
    </citation>
    <scope>NUCLEOTIDE SEQUENCE</scope>
</reference>
<dbReference type="GO" id="GO:0050660">
    <property type="term" value="F:flavin adenine dinucleotide binding"/>
    <property type="evidence" value="ECO:0007669"/>
    <property type="project" value="InterPro"/>
</dbReference>